<feature type="domain" description="HTH lysR-type" evidence="5">
    <location>
        <begin position="2"/>
        <end position="58"/>
    </location>
</feature>
<comment type="caution">
    <text evidence="6">The sequence shown here is derived from an EMBL/GenBank/DDBJ whole genome shotgun (WGS) entry which is preliminary data.</text>
</comment>
<dbReference type="Pfam" id="PF03466">
    <property type="entry name" value="LysR_substrate"/>
    <property type="match status" value="1"/>
</dbReference>
<dbReference type="Proteomes" id="UP000306236">
    <property type="component" value="Unassembled WGS sequence"/>
</dbReference>
<dbReference type="NCBIfam" id="NF002964">
    <property type="entry name" value="PRK03635.1"/>
    <property type="match status" value="1"/>
</dbReference>
<dbReference type="NCBIfam" id="NF009888">
    <property type="entry name" value="PRK13348.1"/>
    <property type="match status" value="1"/>
</dbReference>
<dbReference type="EMBL" id="SSWX01000004">
    <property type="protein sequence ID" value="THJ35254.1"/>
    <property type="molecule type" value="Genomic_DNA"/>
</dbReference>
<evidence type="ECO:0000313" key="6">
    <source>
        <dbReference type="EMBL" id="THJ35254.1"/>
    </source>
</evidence>
<dbReference type="GO" id="GO:0003700">
    <property type="term" value="F:DNA-binding transcription factor activity"/>
    <property type="evidence" value="ECO:0007669"/>
    <property type="project" value="InterPro"/>
</dbReference>
<protein>
    <submittedName>
        <fullName evidence="6">ArgP/LysG family DNA-binding transcriptional regulator</fullName>
    </submittedName>
</protein>
<dbReference type="NCBIfam" id="TIGR03298">
    <property type="entry name" value="argP"/>
    <property type="match status" value="1"/>
</dbReference>
<dbReference type="Gene3D" id="1.10.10.10">
    <property type="entry name" value="Winged helix-like DNA-binding domain superfamily/Winged helix DNA-binding domain"/>
    <property type="match status" value="1"/>
</dbReference>
<evidence type="ECO:0000256" key="3">
    <source>
        <dbReference type="ARBA" id="ARBA00023125"/>
    </source>
</evidence>
<dbReference type="InterPro" id="IPR017685">
    <property type="entry name" value="ArgP"/>
</dbReference>
<keyword evidence="3 6" id="KW-0238">DNA-binding</keyword>
<dbReference type="PANTHER" id="PTHR30579:SF2">
    <property type="entry name" value="HTH-TYPE TRANSCRIPTIONAL REGULATOR ARGP"/>
    <property type="match status" value="1"/>
</dbReference>
<dbReference type="InterPro" id="IPR050176">
    <property type="entry name" value="LTTR"/>
</dbReference>
<keyword evidence="2" id="KW-0805">Transcription regulation</keyword>
<dbReference type="Gene3D" id="3.40.190.290">
    <property type="match status" value="1"/>
</dbReference>
<dbReference type="GO" id="GO:0003677">
    <property type="term" value="F:DNA binding"/>
    <property type="evidence" value="ECO:0007669"/>
    <property type="project" value="UniProtKB-KW"/>
</dbReference>
<gene>
    <name evidence="6" type="ORF">E8K88_04470</name>
</gene>
<dbReference type="SUPFAM" id="SSF53850">
    <property type="entry name" value="Periplasmic binding protein-like II"/>
    <property type="match status" value="1"/>
</dbReference>
<dbReference type="InterPro" id="IPR000847">
    <property type="entry name" value="LysR_HTH_N"/>
</dbReference>
<evidence type="ECO:0000313" key="7">
    <source>
        <dbReference type="Proteomes" id="UP000306236"/>
    </source>
</evidence>
<evidence type="ECO:0000259" key="5">
    <source>
        <dbReference type="PROSITE" id="PS50931"/>
    </source>
</evidence>
<dbReference type="PROSITE" id="PS50931">
    <property type="entry name" value="HTH_LYSR"/>
    <property type="match status" value="1"/>
</dbReference>
<evidence type="ECO:0000256" key="2">
    <source>
        <dbReference type="ARBA" id="ARBA00023015"/>
    </source>
</evidence>
<comment type="similarity">
    <text evidence="1">Belongs to the LysR transcriptional regulatory family.</text>
</comment>
<evidence type="ECO:0000256" key="4">
    <source>
        <dbReference type="ARBA" id="ARBA00023163"/>
    </source>
</evidence>
<organism evidence="6 7">
    <name type="scientific">Lampropedia aestuarii</name>
    <dbReference type="NCBI Taxonomy" id="2562762"/>
    <lineage>
        <taxon>Bacteria</taxon>
        <taxon>Pseudomonadati</taxon>
        <taxon>Pseudomonadota</taxon>
        <taxon>Betaproteobacteria</taxon>
        <taxon>Burkholderiales</taxon>
        <taxon>Comamonadaceae</taxon>
        <taxon>Lampropedia</taxon>
    </lineage>
</organism>
<dbReference type="InterPro" id="IPR005119">
    <property type="entry name" value="LysR_subst-bd"/>
</dbReference>
<evidence type="ECO:0000256" key="1">
    <source>
        <dbReference type="ARBA" id="ARBA00009437"/>
    </source>
</evidence>
<dbReference type="Pfam" id="PF00126">
    <property type="entry name" value="HTH_1"/>
    <property type="match status" value="1"/>
</dbReference>
<dbReference type="RefSeq" id="WP_136405451.1">
    <property type="nucleotide sequence ID" value="NZ_SSWX01000004.1"/>
</dbReference>
<dbReference type="OrthoDB" id="3252676at2"/>
<proteinExistence type="inferred from homology"/>
<dbReference type="InterPro" id="IPR036388">
    <property type="entry name" value="WH-like_DNA-bd_sf"/>
</dbReference>
<dbReference type="AlphaFoldDB" id="A0A4S5BR51"/>
<reference evidence="6 7" key="1">
    <citation type="submission" date="2019-04" db="EMBL/GenBank/DDBJ databases">
        <title>Lampropedia sp YIM MLB12 draf genome.</title>
        <authorList>
            <person name="Wang Y.-X."/>
        </authorList>
    </citation>
    <scope>NUCLEOTIDE SEQUENCE [LARGE SCALE GENOMIC DNA]</scope>
    <source>
        <strain evidence="6 7">YIM MLB12</strain>
    </source>
</reference>
<dbReference type="SUPFAM" id="SSF46785">
    <property type="entry name" value="Winged helix' DNA-binding domain"/>
    <property type="match status" value="1"/>
</dbReference>
<dbReference type="PANTHER" id="PTHR30579">
    <property type="entry name" value="TRANSCRIPTIONAL REGULATOR"/>
    <property type="match status" value="1"/>
</dbReference>
<keyword evidence="4" id="KW-0804">Transcription</keyword>
<dbReference type="InterPro" id="IPR036390">
    <property type="entry name" value="WH_DNA-bd_sf"/>
</dbReference>
<keyword evidence="7" id="KW-1185">Reference proteome</keyword>
<accession>A0A4S5BR51</accession>
<sequence length="309" mass="33497">MIDQRQADAFLAIAQHRSFAGAAEQLCISLAAVSLRIRAMEAALGQRLVVRGKHAHMTPAGQVVLAHLKQVQLMQADVLAQLAAGSGGASQWRSLAVAVNADSLATWFLPGVQAAMQRHQLVLDIAMDDQDFTHAALKSGDVSGCVSTLAEPLRGCVAQPLGMMRYHAVANAQVVQALRRGPSGRLTRQSVRQVPAIIFNRKDGLLEAFLRQQLGPGVGNDYPKHFIPSTEAYDAAIEQGWGWGMVSSLQLAKRSAERPVLLDLVEHAVLDVPLYWHHWEREAPAAKRLSTAVVEAARQVLLPMPLGEK</sequence>
<name>A0A4S5BR51_9BURK</name>